<sequence length="146" mass="15754">MVLISVGLVSVCGDTATREDIQAWSGVSEENERKGSDFAVIVEKATPIRGVLEPKPGEGGTRNGPGAQPGRRLPNPYFDRCTRCGDVMCEVIFGASIVYVLNVVGDRLDENFPKISRLPSLTNASEIPSILFSLAREQSSDVRSVD</sequence>
<dbReference type="WBParaSite" id="L893_g25437.t1">
    <property type="protein sequence ID" value="L893_g25437.t1"/>
    <property type="gene ID" value="L893_g25437"/>
</dbReference>
<dbReference type="AlphaFoldDB" id="A0A1I7ZDZ2"/>
<feature type="region of interest" description="Disordered" evidence="1">
    <location>
        <begin position="50"/>
        <end position="73"/>
    </location>
</feature>
<evidence type="ECO:0000313" key="2">
    <source>
        <dbReference type="Proteomes" id="UP000095287"/>
    </source>
</evidence>
<dbReference type="Proteomes" id="UP000095287">
    <property type="component" value="Unplaced"/>
</dbReference>
<name>A0A1I7ZDZ2_9BILA</name>
<organism evidence="2 3">
    <name type="scientific">Steinernema glaseri</name>
    <dbReference type="NCBI Taxonomy" id="37863"/>
    <lineage>
        <taxon>Eukaryota</taxon>
        <taxon>Metazoa</taxon>
        <taxon>Ecdysozoa</taxon>
        <taxon>Nematoda</taxon>
        <taxon>Chromadorea</taxon>
        <taxon>Rhabditida</taxon>
        <taxon>Tylenchina</taxon>
        <taxon>Panagrolaimomorpha</taxon>
        <taxon>Strongyloidoidea</taxon>
        <taxon>Steinernematidae</taxon>
        <taxon>Steinernema</taxon>
    </lineage>
</organism>
<evidence type="ECO:0000313" key="3">
    <source>
        <dbReference type="WBParaSite" id="L893_g25437.t1"/>
    </source>
</evidence>
<protein>
    <submittedName>
        <fullName evidence="3">Secreted protein</fullName>
    </submittedName>
</protein>
<keyword evidence="2" id="KW-1185">Reference proteome</keyword>
<evidence type="ECO:0000256" key="1">
    <source>
        <dbReference type="SAM" id="MobiDB-lite"/>
    </source>
</evidence>
<proteinExistence type="predicted"/>
<reference evidence="3" key="1">
    <citation type="submission" date="2016-11" db="UniProtKB">
        <authorList>
            <consortium name="WormBaseParasite"/>
        </authorList>
    </citation>
    <scope>IDENTIFICATION</scope>
</reference>
<accession>A0A1I7ZDZ2</accession>